<organism evidence="2 3">
    <name type="scientific">Candidatus Jorgensenbacteria bacterium GW2011_GWC1_48_8</name>
    <dbReference type="NCBI Taxonomy" id="1618666"/>
    <lineage>
        <taxon>Bacteria</taxon>
        <taxon>Candidatus Joergenseniibacteriota</taxon>
    </lineage>
</organism>
<dbReference type="Gene3D" id="3.10.310.30">
    <property type="match status" value="1"/>
</dbReference>
<dbReference type="InterPro" id="IPR038763">
    <property type="entry name" value="DHH_sf"/>
</dbReference>
<dbReference type="Proteomes" id="UP000034600">
    <property type="component" value="Unassembled WGS sequence"/>
</dbReference>
<evidence type="ECO:0000313" key="3">
    <source>
        <dbReference type="Proteomes" id="UP000034600"/>
    </source>
</evidence>
<dbReference type="InterPro" id="IPR003156">
    <property type="entry name" value="DHHA1_dom"/>
</dbReference>
<feature type="domain" description="DHHA1" evidence="1">
    <location>
        <begin position="224"/>
        <end position="271"/>
    </location>
</feature>
<comment type="caution">
    <text evidence="2">The sequence shown here is derived from an EMBL/GenBank/DDBJ whole genome shotgun (WGS) entry which is preliminary data.</text>
</comment>
<sequence>MKSIVVLYHANCPDGFGAAYAAWKKFGNRADYIAVKPVKLPPKHLRNKEIYVLDSSLSADDLKRLLQLKNKVTIIDHHISSKKDVEKAPNYVFDIEHSGAVLTWKYFHHKKRTPKLLQYVENGDLWKFHLPNSQLLLAYVYSLPYDFKIWENLCRGMEKAAGRKKYLTLGKIISDYNAIIIKEVVDKAELVKLGKYKVLAVNHSLRKFTDKVGHELYRRKPPFSIIWHVGKEGIKVSLRSNGSVDVSKIAARYVGGGGHRAAASFTLPRNAKLPWKVLKN</sequence>
<protein>
    <submittedName>
        <fullName evidence="2">Phosphoesterase, dhha1</fullName>
    </submittedName>
</protein>
<dbReference type="GO" id="GO:0003676">
    <property type="term" value="F:nucleic acid binding"/>
    <property type="evidence" value="ECO:0007669"/>
    <property type="project" value="InterPro"/>
</dbReference>
<dbReference type="PANTHER" id="PTHR46922">
    <property type="entry name" value="DHHA1 DOMAIN PROTEIN"/>
    <property type="match status" value="1"/>
</dbReference>
<name>A0A0G1UX27_9BACT</name>
<dbReference type="AlphaFoldDB" id="A0A0G1UX27"/>
<reference evidence="2 3" key="1">
    <citation type="journal article" date="2015" name="Nature">
        <title>rRNA introns, odd ribosomes, and small enigmatic genomes across a large radiation of phyla.</title>
        <authorList>
            <person name="Brown C.T."/>
            <person name="Hug L.A."/>
            <person name="Thomas B.C."/>
            <person name="Sharon I."/>
            <person name="Castelle C.J."/>
            <person name="Singh A."/>
            <person name="Wilkins M.J."/>
            <person name="Williams K.H."/>
            <person name="Banfield J.F."/>
        </authorList>
    </citation>
    <scope>NUCLEOTIDE SEQUENCE [LARGE SCALE GENOMIC DNA]</scope>
</reference>
<gene>
    <name evidence="2" type="ORF">UY32_C0020G0004</name>
</gene>
<accession>A0A0G1UX27</accession>
<proteinExistence type="predicted"/>
<dbReference type="SUPFAM" id="SSF64182">
    <property type="entry name" value="DHH phosphoesterases"/>
    <property type="match status" value="1"/>
</dbReference>
<evidence type="ECO:0000259" key="1">
    <source>
        <dbReference type="Pfam" id="PF02272"/>
    </source>
</evidence>
<dbReference type="PANTHER" id="PTHR46922:SF4">
    <property type="entry name" value="DHHA1 DOMAIN PROTEIN"/>
    <property type="match status" value="1"/>
</dbReference>
<dbReference type="EMBL" id="LCPO01000020">
    <property type="protein sequence ID" value="KKU98596.1"/>
    <property type="molecule type" value="Genomic_DNA"/>
</dbReference>
<dbReference type="Pfam" id="PF02272">
    <property type="entry name" value="DHHA1"/>
    <property type="match status" value="1"/>
</dbReference>
<evidence type="ECO:0000313" key="2">
    <source>
        <dbReference type="EMBL" id="KKU98596.1"/>
    </source>
</evidence>